<feature type="compositionally biased region" description="Acidic residues" evidence="1">
    <location>
        <begin position="104"/>
        <end position="121"/>
    </location>
</feature>
<evidence type="ECO:0000313" key="3">
    <source>
        <dbReference type="Proteomes" id="UP000789396"/>
    </source>
</evidence>
<evidence type="ECO:0000313" key="2">
    <source>
        <dbReference type="EMBL" id="CAG8733052.1"/>
    </source>
</evidence>
<sequence>MDPTDLQIMWILVGFPDEINFYSVHTRELYILEIEDQNIALDNKKSVLINVPKELPKNSILALSFEYPLFSDNLVIQDGKIELSIDYIMSNYDVHTEDSKSENDESEDDKSEHEESDDENPEYIVKYPLHSCVFISDDEFIEADVSTSE</sequence>
<comment type="caution">
    <text evidence="2">The sequence shown here is derived from an EMBL/GenBank/DDBJ whole genome shotgun (WGS) entry which is preliminary data.</text>
</comment>
<proteinExistence type="predicted"/>
<reference evidence="2" key="1">
    <citation type="submission" date="2021-06" db="EMBL/GenBank/DDBJ databases">
        <authorList>
            <person name="Kallberg Y."/>
            <person name="Tangrot J."/>
            <person name="Rosling A."/>
        </authorList>
    </citation>
    <scope>NUCLEOTIDE SEQUENCE</scope>
    <source>
        <strain evidence="2">IN212</strain>
    </source>
</reference>
<keyword evidence="3" id="KW-1185">Reference proteome</keyword>
<dbReference type="EMBL" id="CAJVPZ010029028">
    <property type="protein sequence ID" value="CAG8733052.1"/>
    <property type="molecule type" value="Genomic_DNA"/>
</dbReference>
<feature type="non-terminal residue" evidence="2">
    <location>
        <position position="149"/>
    </location>
</feature>
<dbReference type="AlphaFoldDB" id="A0A9N9NI82"/>
<dbReference type="OrthoDB" id="10547147at2759"/>
<accession>A0A9N9NI82</accession>
<feature type="region of interest" description="Disordered" evidence="1">
    <location>
        <begin position="96"/>
        <end position="122"/>
    </location>
</feature>
<gene>
    <name evidence="2" type="ORF">RFULGI_LOCUS12292</name>
</gene>
<protein>
    <submittedName>
        <fullName evidence="2">18220_t:CDS:1</fullName>
    </submittedName>
</protein>
<name>A0A9N9NI82_9GLOM</name>
<dbReference type="Proteomes" id="UP000789396">
    <property type="component" value="Unassembled WGS sequence"/>
</dbReference>
<evidence type="ECO:0000256" key="1">
    <source>
        <dbReference type="SAM" id="MobiDB-lite"/>
    </source>
</evidence>
<organism evidence="2 3">
    <name type="scientific">Racocetra fulgida</name>
    <dbReference type="NCBI Taxonomy" id="60492"/>
    <lineage>
        <taxon>Eukaryota</taxon>
        <taxon>Fungi</taxon>
        <taxon>Fungi incertae sedis</taxon>
        <taxon>Mucoromycota</taxon>
        <taxon>Glomeromycotina</taxon>
        <taxon>Glomeromycetes</taxon>
        <taxon>Diversisporales</taxon>
        <taxon>Gigasporaceae</taxon>
        <taxon>Racocetra</taxon>
    </lineage>
</organism>